<reference evidence="2 3" key="1">
    <citation type="submission" date="2024-09" db="EMBL/GenBank/DDBJ databases">
        <title>Chromosome-scale assembly of Riccia fluitans.</title>
        <authorList>
            <person name="Paukszto L."/>
            <person name="Sawicki J."/>
            <person name="Karawczyk K."/>
            <person name="Piernik-Szablinska J."/>
            <person name="Szczecinska M."/>
            <person name="Mazdziarz M."/>
        </authorList>
    </citation>
    <scope>NUCLEOTIDE SEQUENCE [LARGE SCALE GENOMIC DNA]</scope>
    <source>
        <strain evidence="2">Rf_01</strain>
        <tissue evidence="2">Aerial parts of the thallus</tissue>
    </source>
</reference>
<organism evidence="2 3">
    <name type="scientific">Riccia fluitans</name>
    <dbReference type="NCBI Taxonomy" id="41844"/>
    <lineage>
        <taxon>Eukaryota</taxon>
        <taxon>Viridiplantae</taxon>
        <taxon>Streptophyta</taxon>
        <taxon>Embryophyta</taxon>
        <taxon>Marchantiophyta</taxon>
        <taxon>Marchantiopsida</taxon>
        <taxon>Marchantiidae</taxon>
        <taxon>Marchantiales</taxon>
        <taxon>Ricciaceae</taxon>
        <taxon>Riccia</taxon>
    </lineage>
</organism>
<dbReference type="PANTHER" id="PTHR42912">
    <property type="entry name" value="METHYLTRANSFERASE"/>
    <property type="match status" value="1"/>
</dbReference>
<dbReference type="InterPro" id="IPR050508">
    <property type="entry name" value="Methyltransf_Superfamily"/>
</dbReference>
<evidence type="ECO:0000259" key="1">
    <source>
        <dbReference type="Pfam" id="PF08241"/>
    </source>
</evidence>
<keyword evidence="3" id="KW-1185">Reference proteome</keyword>
<dbReference type="InterPro" id="IPR013216">
    <property type="entry name" value="Methyltransf_11"/>
</dbReference>
<dbReference type="Pfam" id="PF08241">
    <property type="entry name" value="Methyltransf_11"/>
    <property type="match status" value="1"/>
</dbReference>
<dbReference type="AlphaFoldDB" id="A0ABD1ZLG6"/>
<protein>
    <recommendedName>
        <fullName evidence="1">Methyltransferase type 11 domain-containing protein</fullName>
    </recommendedName>
</protein>
<gene>
    <name evidence="2" type="ORF">R1flu_020035</name>
</gene>
<dbReference type="Gene3D" id="3.40.50.150">
    <property type="entry name" value="Vaccinia Virus protein VP39"/>
    <property type="match status" value="1"/>
</dbReference>
<sequence>MSALCGTGMGIGVPAAGGFTCSVCKIKVKPNGKGVWCTKRRVSLSIRAASSNRTVVEYETGKDERARFAGDDTLSKLVNLIISVKPIYSLLKLGAKNVMVRTAEQNGIAWKEMVEEMKASDVFAEKENLENAAVVYPDYYTKPFHAYENGNLSWEAAFDVEPATRALWKRTLPSAKSWQEAGDMVRGKWVEAIQAHHCKFSSGLLVSDILELGCSTANSTRFLANYYNNAQVTGLDLSPYFLSVAQYLEKRDPACTESRRKSIRFVHGNAESTNLPSKSFDIVTVAFLLHECPRDASRNILKEAYRLLRPGGTIAITDQSPKSKVIQELPPALFTLMKTTEPWLDEYYLLDLESELVNCGFTHIRSILTSPRHFTCTATAAM</sequence>
<feature type="domain" description="Methyltransferase type 11" evidence="1">
    <location>
        <begin position="210"/>
        <end position="316"/>
    </location>
</feature>
<proteinExistence type="predicted"/>
<evidence type="ECO:0000313" key="3">
    <source>
        <dbReference type="Proteomes" id="UP001605036"/>
    </source>
</evidence>
<dbReference type="EMBL" id="JBHFFA010000001">
    <property type="protein sequence ID" value="KAL2651907.1"/>
    <property type="molecule type" value="Genomic_DNA"/>
</dbReference>
<dbReference type="InterPro" id="IPR029063">
    <property type="entry name" value="SAM-dependent_MTases_sf"/>
</dbReference>
<dbReference type="CDD" id="cd02440">
    <property type="entry name" value="AdoMet_MTases"/>
    <property type="match status" value="1"/>
</dbReference>
<name>A0ABD1ZLG6_9MARC</name>
<dbReference type="Proteomes" id="UP001605036">
    <property type="component" value="Unassembled WGS sequence"/>
</dbReference>
<comment type="caution">
    <text evidence="2">The sequence shown here is derived from an EMBL/GenBank/DDBJ whole genome shotgun (WGS) entry which is preliminary data.</text>
</comment>
<accession>A0ABD1ZLG6</accession>
<dbReference type="PANTHER" id="PTHR42912:SF80">
    <property type="entry name" value="METHYLTRANSFERASE DOMAIN-CONTAINING PROTEIN"/>
    <property type="match status" value="1"/>
</dbReference>
<evidence type="ECO:0000313" key="2">
    <source>
        <dbReference type="EMBL" id="KAL2651907.1"/>
    </source>
</evidence>
<dbReference type="SUPFAM" id="SSF53335">
    <property type="entry name" value="S-adenosyl-L-methionine-dependent methyltransferases"/>
    <property type="match status" value="1"/>
</dbReference>